<accession>A0A117P515</accession>
<organism evidence="1 2">
    <name type="scientific">Streptomyces curacoi</name>
    <dbReference type="NCBI Taxonomy" id="146536"/>
    <lineage>
        <taxon>Bacteria</taxon>
        <taxon>Bacillati</taxon>
        <taxon>Actinomycetota</taxon>
        <taxon>Actinomycetes</taxon>
        <taxon>Kitasatosporales</taxon>
        <taxon>Streptomycetaceae</taxon>
        <taxon>Streptomyces</taxon>
    </lineage>
</organism>
<dbReference type="Gene3D" id="1.10.10.10">
    <property type="entry name" value="Winged helix-like DNA-binding domain superfamily/Winged helix DNA-binding domain"/>
    <property type="match status" value="1"/>
</dbReference>
<name>A0A117P515_9ACTN</name>
<proteinExistence type="predicted"/>
<sequence>MTTSSGRERTGRPLRIASGSSGRGAFVVLTPEGRQVIAEAAPRHVGAVRRLCIEPLTPEELRAFACVADRIVEHVQKQPSPIHD</sequence>
<dbReference type="SUPFAM" id="SSF46785">
    <property type="entry name" value="Winged helix' DNA-binding domain"/>
    <property type="match status" value="1"/>
</dbReference>
<gene>
    <name evidence="1" type="ORF">AQI70_20655</name>
</gene>
<reference evidence="1 2" key="1">
    <citation type="submission" date="2015-10" db="EMBL/GenBank/DDBJ databases">
        <title>Draft genome sequence of Streptomyces curacoi DSM 40107, type strain for the species Streptomyces curacoi.</title>
        <authorList>
            <person name="Ruckert C."/>
            <person name="Winkler A."/>
            <person name="Kalinowski J."/>
            <person name="Kampfer P."/>
            <person name="Glaeser S."/>
        </authorList>
    </citation>
    <scope>NUCLEOTIDE SEQUENCE [LARGE SCALE GENOMIC DNA]</scope>
    <source>
        <strain evidence="1 2">DSM 40107</strain>
    </source>
</reference>
<evidence type="ECO:0000313" key="1">
    <source>
        <dbReference type="EMBL" id="KUM73194.1"/>
    </source>
</evidence>
<protein>
    <recommendedName>
        <fullName evidence="3">MarR family transcriptional regulator</fullName>
    </recommendedName>
</protein>
<comment type="caution">
    <text evidence="1">The sequence shown here is derived from an EMBL/GenBank/DDBJ whole genome shotgun (WGS) entry which is preliminary data.</text>
</comment>
<keyword evidence="2" id="KW-1185">Reference proteome</keyword>
<dbReference type="Proteomes" id="UP000054024">
    <property type="component" value="Unassembled WGS sequence"/>
</dbReference>
<dbReference type="InterPro" id="IPR036390">
    <property type="entry name" value="WH_DNA-bd_sf"/>
</dbReference>
<evidence type="ECO:0000313" key="2">
    <source>
        <dbReference type="Proteomes" id="UP000054024"/>
    </source>
</evidence>
<dbReference type="STRING" id="146536.AQI70_20655"/>
<dbReference type="EMBL" id="LMWJ01000015">
    <property type="protein sequence ID" value="KUM73194.1"/>
    <property type="molecule type" value="Genomic_DNA"/>
</dbReference>
<evidence type="ECO:0008006" key="3">
    <source>
        <dbReference type="Google" id="ProtNLM"/>
    </source>
</evidence>
<dbReference type="AlphaFoldDB" id="A0A117P515"/>
<dbReference type="InterPro" id="IPR036388">
    <property type="entry name" value="WH-like_DNA-bd_sf"/>
</dbReference>